<evidence type="ECO:0000256" key="1">
    <source>
        <dbReference type="SAM" id="MobiDB-lite"/>
    </source>
</evidence>
<keyword evidence="2" id="KW-0732">Signal</keyword>
<name>A0A6J4R686_9ACTN</name>
<protein>
    <submittedName>
        <fullName evidence="3">Uncharacterized protein</fullName>
    </submittedName>
</protein>
<accession>A0A6J4R686</accession>
<sequence length="152" mass="15732">MLSRRLATLVGFLVVVPLAACGGGDAAAPPKGETGAPPLEGELRYQRSGGFSGRIDRLVIAPEGSAALTPLDGEPRRVRLTAEELERVRAAAAGADLASVPADTGTGSTPDDFGHRIDYRGRTVRTDDSGLPETLAPLVGELGELVERYGGP</sequence>
<feature type="region of interest" description="Disordered" evidence="1">
    <location>
        <begin position="24"/>
        <end position="46"/>
    </location>
</feature>
<feature type="signal peptide" evidence="2">
    <location>
        <begin position="1"/>
        <end position="22"/>
    </location>
</feature>
<gene>
    <name evidence="3" type="ORF">AVDCRST_MAG38-786</name>
</gene>
<reference evidence="3" key="1">
    <citation type="submission" date="2020-02" db="EMBL/GenBank/DDBJ databases">
        <authorList>
            <person name="Meier V. D."/>
        </authorList>
    </citation>
    <scope>NUCLEOTIDE SEQUENCE</scope>
    <source>
        <strain evidence="3">AVDCRST_MAG38</strain>
    </source>
</reference>
<organism evidence="3">
    <name type="scientific">uncultured Solirubrobacteraceae bacterium</name>
    <dbReference type="NCBI Taxonomy" id="1162706"/>
    <lineage>
        <taxon>Bacteria</taxon>
        <taxon>Bacillati</taxon>
        <taxon>Actinomycetota</taxon>
        <taxon>Thermoleophilia</taxon>
        <taxon>Solirubrobacterales</taxon>
        <taxon>Solirubrobacteraceae</taxon>
        <taxon>environmental samples</taxon>
    </lineage>
</organism>
<evidence type="ECO:0000313" key="3">
    <source>
        <dbReference type="EMBL" id="CAA9465258.1"/>
    </source>
</evidence>
<dbReference type="EMBL" id="CADCVJ010000040">
    <property type="protein sequence ID" value="CAA9465258.1"/>
    <property type="molecule type" value="Genomic_DNA"/>
</dbReference>
<proteinExistence type="predicted"/>
<dbReference type="AlphaFoldDB" id="A0A6J4R686"/>
<evidence type="ECO:0000256" key="2">
    <source>
        <dbReference type="SAM" id="SignalP"/>
    </source>
</evidence>
<feature type="chain" id="PRO_5039357590" evidence="2">
    <location>
        <begin position="23"/>
        <end position="152"/>
    </location>
</feature>